<feature type="transmembrane region" description="Helical" evidence="5">
    <location>
        <begin position="730"/>
        <end position="748"/>
    </location>
</feature>
<evidence type="ECO:0000256" key="4">
    <source>
        <dbReference type="ARBA" id="ARBA00023136"/>
    </source>
</evidence>
<feature type="transmembrane region" description="Helical" evidence="5">
    <location>
        <begin position="674"/>
        <end position="694"/>
    </location>
</feature>
<dbReference type="PANTHER" id="PTHR43077:SF5">
    <property type="entry name" value="PHAGE INFECTION PROTEIN"/>
    <property type="match status" value="1"/>
</dbReference>
<gene>
    <name evidence="6" type="ORF">ACFQWG_01130</name>
</gene>
<keyword evidence="2 5" id="KW-0812">Transmembrane</keyword>
<dbReference type="InterPro" id="IPR023908">
    <property type="entry name" value="xxxLxxG_rpt"/>
</dbReference>
<reference evidence="7" key="1">
    <citation type="journal article" date="2019" name="Int. J. Syst. Evol. Microbiol.">
        <title>The Global Catalogue of Microorganisms (GCM) 10K type strain sequencing project: providing services to taxonomists for standard genome sequencing and annotation.</title>
        <authorList>
            <consortium name="The Broad Institute Genomics Platform"/>
            <consortium name="The Broad Institute Genome Sequencing Center for Infectious Disease"/>
            <person name="Wu L."/>
            <person name="Ma J."/>
        </authorList>
    </citation>
    <scope>NUCLEOTIDE SEQUENCE [LARGE SCALE GENOMIC DNA]</scope>
    <source>
        <strain evidence="7">CCUG 56698</strain>
    </source>
</reference>
<evidence type="ECO:0000313" key="7">
    <source>
        <dbReference type="Proteomes" id="UP001596527"/>
    </source>
</evidence>
<comment type="subcellular location">
    <subcellularLocation>
        <location evidence="1">Membrane</location>
        <topology evidence="1">Multi-pass membrane protein</topology>
    </subcellularLocation>
</comment>
<keyword evidence="7" id="KW-1185">Reference proteome</keyword>
<evidence type="ECO:0000313" key="6">
    <source>
        <dbReference type="EMBL" id="MFC7579834.1"/>
    </source>
</evidence>
<comment type="caution">
    <text evidence="6">The sequence shown here is derived from an EMBL/GenBank/DDBJ whole genome shotgun (WGS) entry which is preliminary data.</text>
</comment>
<dbReference type="PANTHER" id="PTHR43077">
    <property type="entry name" value="TRANSPORT PERMEASE YVFS-RELATED"/>
    <property type="match status" value="1"/>
</dbReference>
<sequence>MKKKLSITQILTVLVLPVLVGLAVFGAVSPMRAQAELVSAALVNLDEPATLPDGSTMPAGRLLAGRLLEPDTALTAASSTGATEDTLDFTVVGQSDADAGFAEGAYDAVVVIPQGFSDAVASTLAGTPADATVQVRTNGASSRTVGTLTQQVVGAAAQSLGTTITVGYLDSSLASMTTLGSSLSEAADGASAIADGAGAAQSGASALADGATTASTGADELSDGLGALASGAARLSGGAQSLSGGVSLLSSGANTLSSGASTVASGTRQLADGTSLAAQGTATLSTGVSDYTGGVRQAYDSMTTPQAGASQSLVDGAGTAAAGATALSAAIGTDNDTLADGTVVGTLSTLSANSEDLRGEEVTADQVTQYLLNGQLDKLSGVNGYTGAVDALAANCVALGGGNTVCSALAQLSSTSGELRTGVSTYTGGVDTLHAGVTAPDPATGLTLAGGAAKLADGSRTVAGGVAAVADGIDANLLGENADALTSGATALARNLSEGAVSAAQLAAGASQVSNGATSLASGAAQAVGGASDLADGAGVLSANAQTAAQGASALSTGIARLEDGAHELASGIPSLASGSGDLADQLQSGADQVPSYTDARAGALADALAQPVGVDAQTLDDVSVRASIAPAAASVALWIAGLAVVLLLGVMSARTVEAAMSPVRVLGASLRPALVLALVQALLVAVVLAIWGGGLGSPAGTVGLLVLGAVTMTVVHSALVAALGTKMGAAASVLLLVVQVASLGALFPGAGQNGFFGVVRAVLPLPALEAVLQNRLVGPIGSGAGGSVAILVAWLAVSAVVAVMGVMRRRSTTVAEIRSAIAHA</sequence>
<keyword evidence="3 5" id="KW-1133">Transmembrane helix</keyword>
<feature type="transmembrane region" description="Helical" evidence="5">
    <location>
        <begin position="700"/>
        <end position="723"/>
    </location>
</feature>
<dbReference type="Gene3D" id="1.10.287.950">
    <property type="entry name" value="Methyl-accepting chemotaxis protein"/>
    <property type="match status" value="1"/>
</dbReference>
<organism evidence="6 7">
    <name type="scientific">Schaalia naturae</name>
    <dbReference type="NCBI Taxonomy" id="635203"/>
    <lineage>
        <taxon>Bacteria</taxon>
        <taxon>Bacillati</taxon>
        <taxon>Actinomycetota</taxon>
        <taxon>Actinomycetes</taxon>
        <taxon>Actinomycetales</taxon>
        <taxon>Actinomycetaceae</taxon>
        <taxon>Schaalia</taxon>
    </lineage>
</organism>
<dbReference type="Proteomes" id="UP001596527">
    <property type="component" value="Unassembled WGS sequence"/>
</dbReference>
<proteinExistence type="predicted"/>
<keyword evidence="4 5" id="KW-0472">Membrane</keyword>
<feature type="transmembrane region" description="Helical" evidence="5">
    <location>
        <begin position="636"/>
        <end position="654"/>
    </location>
</feature>
<evidence type="ECO:0000256" key="3">
    <source>
        <dbReference type="ARBA" id="ARBA00022989"/>
    </source>
</evidence>
<dbReference type="InterPro" id="IPR051328">
    <property type="entry name" value="T7SS_ABC-Transporter"/>
</dbReference>
<feature type="transmembrane region" description="Helical" evidence="5">
    <location>
        <begin position="785"/>
        <end position="808"/>
    </location>
</feature>
<evidence type="ECO:0000256" key="5">
    <source>
        <dbReference type="SAM" id="Phobius"/>
    </source>
</evidence>
<protein>
    <recommendedName>
        <fullName evidence="8">YhgE/Pip domain-containing protein</fullName>
    </recommendedName>
</protein>
<evidence type="ECO:0000256" key="1">
    <source>
        <dbReference type="ARBA" id="ARBA00004141"/>
    </source>
</evidence>
<name>A0ABW2SJ42_9ACTO</name>
<dbReference type="RefSeq" id="WP_380971357.1">
    <property type="nucleotide sequence ID" value="NZ_JBHTEF010000001.1"/>
</dbReference>
<dbReference type="NCBIfam" id="TIGR03057">
    <property type="entry name" value="xxxLxxG_by_4"/>
    <property type="match status" value="3"/>
</dbReference>
<evidence type="ECO:0008006" key="8">
    <source>
        <dbReference type="Google" id="ProtNLM"/>
    </source>
</evidence>
<accession>A0ABW2SJ42</accession>
<dbReference type="EMBL" id="JBHTEF010000001">
    <property type="protein sequence ID" value="MFC7579834.1"/>
    <property type="molecule type" value="Genomic_DNA"/>
</dbReference>
<evidence type="ECO:0000256" key="2">
    <source>
        <dbReference type="ARBA" id="ARBA00022692"/>
    </source>
</evidence>